<dbReference type="Proteomes" id="UP000827724">
    <property type="component" value="Unassembled WGS sequence"/>
</dbReference>
<sequence length="349" mass="38095">MSYIQFALPGKQEFANQYQDDAAPEHVRATSSDNTITGNEDDQEDHGYAAESATETTPLRAEEQGWLDRATSRRLRAPTDGVVWATPDVDLGNLGLIQTASMAMTGADGGSLLTPLMGIGVVTIFLLLPLTPFAHRVTRHEVIDVDAGTNVASLSLSEYVHAVVASVPSAAGQEIKCRKSSTRSGLTACEYDASSLPPYLANGTDAKDLIKVTGSRSSNGKTANLKVDALDSKMCILNLSQPVFGFEVKNAAPPDRRFGSIPHDGLRVITIFRREWEGPWDIKLQLTDEGRTLDREGLEVTVRCAYSDMNDQRTIPVLLCELYQYMPKWTVISKTAVGLVEVRKKYTVS</sequence>
<feature type="domain" description="Vacuolar membrane protease transmembrane" evidence="3">
    <location>
        <begin position="91"/>
        <end position="138"/>
    </location>
</feature>
<accession>A0A9P8QKK5</accession>
<dbReference type="EMBL" id="JAIWOZ010000006">
    <property type="protein sequence ID" value="KAH6604047.1"/>
    <property type="molecule type" value="Genomic_DNA"/>
</dbReference>
<feature type="domain" description="Vacuolar membrane protease C-terminal" evidence="2">
    <location>
        <begin position="156"/>
        <end position="342"/>
    </location>
</feature>
<evidence type="ECO:0000313" key="5">
    <source>
        <dbReference type="Proteomes" id="UP000827724"/>
    </source>
</evidence>
<comment type="caution">
    <text evidence="4">The sequence shown here is derived from an EMBL/GenBank/DDBJ whole genome shotgun (WGS) entry which is preliminary data.</text>
</comment>
<feature type="region of interest" description="Disordered" evidence="1">
    <location>
        <begin position="26"/>
        <end position="61"/>
    </location>
</feature>
<dbReference type="Pfam" id="PF22251">
    <property type="entry name" value="PFF1_TM"/>
    <property type="match status" value="1"/>
</dbReference>
<dbReference type="Pfam" id="PF22250">
    <property type="entry name" value="PFF1_C"/>
    <property type="match status" value="1"/>
</dbReference>
<gene>
    <name evidence="4" type="ORF">Trco_007493</name>
</gene>
<protein>
    <submittedName>
        <fullName evidence="4">Uncharacterized protein</fullName>
    </submittedName>
</protein>
<evidence type="ECO:0000313" key="4">
    <source>
        <dbReference type="EMBL" id="KAH6604047.1"/>
    </source>
</evidence>
<dbReference type="InterPro" id="IPR053975">
    <property type="entry name" value="PFF1_C"/>
</dbReference>
<dbReference type="InterPro" id="IPR053976">
    <property type="entry name" value="PFF1_TM"/>
</dbReference>
<proteinExistence type="predicted"/>
<evidence type="ECO:0000259" key="3">
    <source>
        <dbReference type="Pfam" id="PF22251"/>
    </source>
</evidence>
<evidence type="ECO:0000259" key="2">
    <source>
        <dbReference type="Pfam" id="PF22250"/>
    </source>
</evidence>
<feature type="compositionally biased region" description="Polar residues" evidence="1">
    <location>
        <begin position="29"/>
        <end position="38"/>
    </location>
</feature>
<dbReference type="AlphaFoldDB" id="A0A9P8QKK5"/>
<evidence type="ECO:0000256" key="1">
    <source>
        <dbReference type="SAM" id="MobiDB-lite"/>
    </source>
</evidence>
<reference evidence="4" key="1">
    <citation type="submission" date="2021-08" db="EMBL/GenBank/DDBJ databases">
        <title>Chromosome-Level Trichoderma cornu-damae using Hi-C Data.</title>
        <authorList>
            <person name="Kim C.S."/>
        </authorList>
    </citation>
    <scope>NUCLEOTIDE SEQUENCE</scope>
    <source>
        <strain evidence="4">KA19-0412C</strain>
    </source>
</reference>
<keyword evidence="5" id="KW-1185">Reference proteome</keyword>
<dbReference type="OrthoDB" id="76293at2759"/>
<name>A0A9P8QKK5_9HYPO</name>
<organism evidence="4 5">
    <name type="scientific">Trichoderma cornu-damae</name>
    <dbReference type="NCBI Taxonomy" id="654480"/>
    <lineage>
        <taxon>Eukaryota</taxon>
        <taxon>Fungi</taxon>
        <taxon>Dikarya</taxon>
        <taxon>Ascomycota</taxon>
        <taxon>Pezizomycotina</taxon>
        <taxon>Sordariomycetes</taxon>
        <taxon>Hypocreomycetidae</taxon>
        <taxon>Hypocreales</taxon>
        <taxon>Hypocreaceae</taxon>
        <taxon>Trichoderma</taxon>
    </lineage>
</organism>